<protein>
    <recommendedName>
        <fullName evidence="1">DUF7869 domain-containing protein</fullName>
    </recommendedName>
</protein>
<dbReference type="PANTHER" id="PTHR34415:SF1">
    <property type="entry name" value="INTEGRASE CATALYTIC DOMAIN-CONTAINING PROTEIN"/>
    <property type="match status" value="1"/>
</dbReference>
<evidence type="ECO:0000259" key="1">
    <source>
        <dbReference type="Pfam" id="PF25273"/>
    </source>
</evidence>
<proteinExistence type="predicted"/>
<organism evidence="2">
    <name type="scientific">Amphimedon queenslandica</name>
    <name type="common">Sponge</name>
    <dbReference type="NCBI Taxonomy" id="400682"/>
    <lineage>
        <taxon>Eukaryota</taxon>
        <taxon>Metazoa</taxon>
        <taxon>Porifera</taxon>
        <taxon>Demospongiae</taxon>
        <taxon>Heteroscleromorpha</taxon>
        <taxon>Haplosclerida</taxon>
        <taxon>Niphatidae</taxon>
        <taxon>Amphimedon</taxon>
    </lineage>
</organism>
<dbReference type="InterPro" id="IPR057191">
    <property type="entry name" value="DUF7869"/>
</dbReference>
<dbReference type="InParanoid" id="A0A1X7VWZ7"/>
<dbReference type="Pfam" id="PF25273">
    <property type="entry name" value="DUF7869"/>
    <property type="match status" value="1"/>
</dbReference>
<dbReference type="PANTHER" id="PTHR34415">
    <property type="entry name" value="INTEGRASE CATALYTIC DOMAIN-CONTAINING PROTEIN"/>
    <property type="match status" value="1"/>
</dbReference>
<sequence length="118" mass="13320">MVYQEHHGVHSAIVHFNAENCAGQNKNNAMIWRVLTGLNKRSSLSFLPAGHTKFSPDWCFGLLKQRFRRSVVGSLHDLLEVVERYASVNNAQVVCTLAGKYIVRSYNWTPSTPGTFLQ</sequence>
<accession>A0A1X7VWZ7</accession>
<name>A0A1X7VWZ7_AMPQE</name>
<feature type="domain" description="DUF7869" evidence="1">
    <location>
        <begin position="14"/>
        <end position="92"/>
    </location>
</feature>
<dbReference type="EnsemblMetazoa" id="Aqu2.1.44390_001">
    <property type="protein sequence ID" value="Aqu2.1.44390_001"/>
    <property type="gene ID" value="Aqu2.1.44390"/>
</dbReference>
<evidence type="ECO:0000313" key="2">
    <source>
        <dbReference type="EnsemblMetazoa" id="Aqu2.1.44390_001"/>
    </source>
</evidence>
<reference evidence="2" key="1">
    <citation type="submission" date="2017-05" db="UniProtKB">
        <authorList>
            <consortium name="EnsemblMetazoa"/>
        </authorList>
    </citation>
    <scope>IDENTIFICATION</scope>
</reference>
<dbReference type="AlphaFoldDB" id="A0A1X7VWZ7"/>